<dbReference type="Proteomes" id="UP001589734">
    <property type="component" value="Unassembled WGS sequence"/>
</dbReference>
<accession>A0ABV6BZ09</accession>
<organism evidence="1 2">
    <name type="scientific">Flavobacterium procerum</name>
    <dbReference type="NCBI Taxonomy" id="1455569"/>
    <lineage>
        <taxon>Bacteria</taxon>
        <taxon>Pseudomonadati</taxon>
        <taxon>Bacteroidota</taxon>
        <taxon>Flavobacteriia</taxon>
        <taxon>Flavobacteriales</taxon>
        <taxon>Flavobacteriaceae</taxon>
        <taxon>Flavobacterium</taxon>
    </lineage>
</organism>
<evidence type="ECO:0000313" key="1">
    <source>
        <dbReference type="EMBL" id="MFC0079242.1"/>
    </source>
</evidence>
<dbReference type="RefSeq" id="WP_379686773.1">
    <property type="nucleotide sequence ID" value="NZ_JBHLYW010000022.1"/>
</dbReference>
<dbReference type="EMBL" id="JBHLYW010000022">
    <property type="protein sequence ID" value="MFC0079242.1"/>
    <property type="molecule type" value="Genomic_DNA"/>
</dbReference>
<dbReference type="Pfam" id="PF07606">
    <property type="entry name" value="DUF1569"/>
    <property type="match status" value="1"/>
</dbReference>
<keyword evidence="2" id="KW-1185">Reference proteome</keyword>
<dbReference type="InterPro" id="IPR034660">
    <property type="entry name" value="DinB/YfiT-like"/>
</dbReference>
<gene>
    <name evidence="1" type="ORF">ACFFLS_19500</name>
</gene>
<proteinExistence type="predicted"/>
<comment type="caution">
    <text evidence="1">The sequence shown here is derived from an EMBL/GenBank/DDBJ whole genome shotgun (WGS) entry which is preliminary data.</text>
</comment>
<sequence>MKNIFKLEDSQDFINRITLLSYNSQPVWGKMNVSQMLAHCNVTYEMVYDSIHPKPNRFVKFLLKLFVKSNVVNEKPYPKNIRTAPQFIISDERDFEKEKTRLINYIIKTQELGKNEFEGKVSLSFGKLNSTEWNNMFAKHLDHHLKQFNV</sequence>
<dbReference type="InterPro" id="IPR011463">
    <property type="entry name" value="DUF1569"/>
</dbReference>
<dbReference type="Gene3D" id="1.20.120.450">
    <property type="entry name" value="dinb family like domain"/>
    <property type="match status" value="1"/>
</dbReference>
<reference evidence="1 2" key="1">
    <citation type="submission" date="2024-09" db="EMBL/GenBank/DDBJ databases">
        <authorList>
            <person name="Sun Q."/>
            <person name="Mori K."/>
        </authorList>
    </citation>
    <scope>NUCLEOTIDE SEQUENCE [LARGE SCALE GENOMIC DNA]</scope>
    <source>
        <strain evidence="1 2">CGMCC 1.12926</strain>
    </source>
</reference>
<name>A0ABV6BZ09_9FLAO</name>
<protein>
    <submittedName>
        <fullName evidence="1">DUF1569 domain-containing protein</fullName>
    </submittedName>
</protein>
<evidence type="ECO:0000313" key="2">
    <source>
        <dbReference type="Proteomes" id="UP001589734"/>
    </source>
</evidence>